<gene>
    <name evidence="2" type="ORF">CLUP02_07801</name>
</gene>
<dbReference type="RefSeq" id="XP_049143937.1">
    <property type="nucleotide sequence ID" value="XM_049286794.1"/>
</dbReference>
<name>A0A9Q8WGA6_9PEZI</name>
<protein>
    <submittedName>
        <fullName evidence="2">Uncharacterized protein</fullName>
    </submittedName>
</protein>
<feature type="region of interest" description="Disordered" evidence="1">
    <location>
        <begin position="237"/>
        <end position="256"/>
    </location>
</feature>
<sequence>MEEVECVLLSNAAAAAAKRFDGHDPEKRQKSKEHPMRVWRIETRGGVGREVIRQREKRHGHELVYEEEEKRRTDGEGHEQWSKQQQQQQAAMRKVVEMVKRGKFRSRRSRYPTLAQPIMGRAWAYAHLGTWSSSDSSVPTRRRYLGFQGTDTACSAQTRDPAMSPPECSGRLTSFGYCGLFDPWQHHKPSYRQRTYRQLPDDAGRCNPVLETLQVGSMRSMLERSYSSGTGVLGCAEQGPVSRRANPLPTRPSPKTTVTAACTEYLDCS</sequence>
<dbReference type="Proteomes" id="UP000830671">
    <property type="component" value="Chromosome 4"/>
</dbReference>
<evidence type="ECO:0000313" key="2">
    <source>
        <dbReference type="EMBL" id="UQC82314.1"/>
    </source>
</evidence>
<keyword evidence="3" id="KW-1185">Reference proteome</keyword>
<feature type="compositionally biased region" description="Basic and acidic residues" evidence="1">
    <location>
        <begin position="66"/>
        <end position="81"/>
    </location>
</feature>
<proteinExistence type="predicted"/>
<organism evidence="2 3">
    <name type="scientific">Colletotrichum lupini</name>
    <dbReference type="NCBI Taxonomy" id="145971"/>
    <lineage>
        <taxon>Eukaryota</taxon>
        <taxon>Fungi</taxon>
        <taxon>Dikarya</taxon>
        <taxon>Ascomycota</taxon>
        <taxon>Pezizomycotina</taxon>
        <taxon>Sordariomycetes</taxon>
        <taxon>Hypocreomycetidae</taxon>
        <taxon>Glomerellales</taxon>
        <taxon>Glomerellaceae</taxon>
        <taxon>Colletotrichum</taxon>
        <taxon>Colletotrichum acutatum species complex</taxon>
    </lineage>
</organism>
<dbReference type="AlphaFoldDB" id="A0A9Q8WGA6"/>
<dbReference type="GeneID" id="73341804"/>
<feature type="region of interest" description="Disordered" evidence="1">
    <location>
        <begin position="66"/>
        <end position="89"/>
    </location>
</feature>
<dbReference type="EMBL" id="CP019476">
    <property type="protein sequence ID" value="UQC82314.1"/>
    <property type="molecule type" value="Genomic_DNA"/>
</dbReference>
<evidence type="ECO:0000313" key="3">
    <source>
        <dbReference type="Proteomes" id="UP000830671"/>
    </source>
</evidence>
<evidence type="ECO:0000256" key="1">
    <source>
        <dbReference type="SAM" id="MobiDB-lite"/>
    </source>
</evidence>
<dbReference type="KEGG" id="clup:CLUP02_07801"/>
<accession>A0A9Q8WGA6</accession>
<reference evidence="2" key="1">
    <citation type="journal article" date="2021" name="Mol. Plant Microbe Interact.">
        <title>Complete Genome Sequence of the Plant-Pathogenic Fungus Colletotrichum lupini.</title>
        <authorList>
            <person name="Baroncelli R."/>
            <person name="Pensec F."/>
            <person name="Da Lio D."/>
            <person name="Boufleur T."/>
            <person name="Vicente I."/>
            <person name="Sarrocco S."/>
            <person name="Picot A."/>
            <person name="Baraldi E."/>
            <person name="Sukno S."/>
            <person name="Thon M."/>
            <person name="Le Floch G."/>
        </authorList>
    </citation>
    <scope>NUCLEOTIDE SEQUENCE</scope>
    <source>
        <strain evidence="2">IMI 504893</strain>
    </source>
</reference>